<proteinExistence type="inferred from homology"/>
<organism evidence="5 6">
    <name type="scientific">Myxozyma melibiosi</name>
    <dbReference type="NCBI Taxonomy" id="54550"/>
    <lineage>
        <taxon>Eukaryota</taxon>
        <taxon>Fungi</taxon>
        <taxon>Dikarya</taxon>
        <taxon>Ascomycota</taxon>
        <taxon>Saccharomycotina</taxon>
        <taxon>Lipomycetes</taxon>
        <taxon>Lipomycetales</taxon>
        <taxon>Lipomycetaceae</taxon>
        <taxon>Myxozyma</taxon>
    </lineage>
</organism>
<dbReference type="HAMAP" id="MF_03057">
    <property type="entry name" value="SDHAF2"/>
    <property type="match status" value="1"/>
</dbReference>
<evidence type="ECO:0000256" key="3">
    <source>
        <dbReference type="HAMAP-Rule" id="MF_03057"/>
    </source>
</evidence>
<dbReference type="InterPro" id="IPR028882">
    <property type="entry name" value="SDHAF2"/>
</dbReference>
<accession>A0ABR1EY54</accession>
<evidence type="ECO:0000313" key="5">
    <source>
        <dbReference type="EMBL" id="KAK7202531.1"/>
    </source>
</evidence>
<comment type="subunit">
    <text evidence="3">Interacts with the flavoprotein subunit within the SDH catalytic dimer.</text>
</comment>
<dbReference type="Gene3D" id="1.10.150.250">
    <property type="entry name" value="Flavinator of succinate dehydrogenase"/>
    <property type="match status" value="1"/>
</dbReference>
<evidence type="ECO:0000256" key="2">
    <source>
        <dbReference type="ARBA" id="ARBA00023186"/>
    </source>
</evidence>
<dbReference type="Pfam" id="PF03937">
    <property type="entry name" value="Sdh5"/>
    <property type="match status" value="1"/>
</dbReference>
<keyword evidence="2 3" id="KW-0143">Chaperone</keyword>
<dbReference type="InterPro" id="IPR005631">
    <property type="entry name" value="SDH"/>
</dbReference>
<comment type="caution">
    <text evidence="5">The sequence shown here is derived from an EMBL/GenBank/DDBJ whole genome shotgun (WGS) entry which is preliminary data.</text>
</comment>
<dbReference type="Proteomes" id="UP001498771">
    <property type="component" value="Unassembled WGS sequence"/>
</dbReference>
<comment type="subcellular location">
    <subcellularLocation>
        <location evidence="3">Mitochondrion matrix</location>
    </subcellularLocation>
</comment>
<reference evidence="5 6" key="1">
    <citation type="submission" date="2024-03" db="EMBL/GenBank/DDBJ databases">
        <title>Genome-scale model development and genomic sequencing of the oleaginous clade Lipomyces.</title>
        <authorList>
            <consortium name="Lawrence Berkeley National Laboratory"/>
            <person name="Czajka J.J."/>
            <person name="Han Y."/>
            <person name="Kim J."/>
            <person name="Mondo S.J."/>
            <person name="Hofstad B.A."/>
            <person name="Robles A."/>
            <person name="Haridas S."/>
            <person name="Riley R."/>
            <person name="LaButti K."/>
            <person name="Pangilinan J."/>
            <person name="Andreopoulos W."/>
            <person name="Lipzen A."/>
            <person name="Yan J."/>
            <person name="Wang M."/>
            <person name="Ng V."/>
            <person name="Grigoriev I.V."/>
            <person name="Spatafora J.W."/>
            <person name="Magnuson J.K."/>
            <person name="Baker S.E."/>
            <person name="Pomraning K.R."/>
        </authorList>
    </citation>
    <scope>NUCLEOTIDE SEQUENCE [LARGE SCALE GENOMIC DNA]</scope>
    <source>
        <strain evidence="5 6">Phaff 52-87</strain>
    </source>
</reference>
<sequence length="170" mass="19990">MQRTAILRSLRAARCRNIVNTATISRSLQTSSPAFLARQQQQTQKQEKQDGEEDENTVKIEFKLEPLPRINEPIENKRARLLYQSRKRGILETDLILSRFAATYLKEFNEAELEEYDKFLDEYDWDIYYWVTGNPSSPVPEKWQKSKILEMVKAQVEAFSKTEAVRMPEL</sequence>
<protein>
    <recommendedName>
        <fullName evidence="3">Succinate dehydrogenase assembly factor 2, mitochondrial</fullName>
        <shortName evidence="3">SDH assembly factor 2</shortName>
        <shortName evidence="3">SDHAF2</shortName>
    </recommendedName>
</protein>
<feature type="region of interest" description="Disordered" evidence="4">
    <location>
        <begin position="35"/>
        <end position="57"/>
    </location>
</feature>
<evidence type="ECO:0000313" key="6">
    <source>
        <dbReference type="Proteomes" id="UP001498771"/>
    </source>
</evidence>
<dbReference type="RefSeq" id="XP_064765564.1">
    <property type="nucleotide sequence ID" value="XM_064913713.1"/>
</dbReference>
<dbReference type="InterPro" id="IPR036714">
    <property type="entry name" value="SDH_sf"/>
</dbReference>
<dbReference type="PANTHER" id="PTHR12469:SF2">
    <property type="entry name" value="SUCCINATE DEHYDROGENASE ASSEMBLY FACTOR 2, MITOCHONDRIAL"/>
    <property type="match status" value="1"/>
</dbReference>
<keyword evidence="6" id="KW-1185">Reference proteome</keyword>
<evidence type="ECO:0000256" key="4">
    <source>
        <dbReference type="SAM" id="MobiDB-lite"/>
    </source>
</evidence>
<name>A0ABR1EY54_9ASCO</name>
<gene>
    <name evidence="5" type="ORF">BZA70DRAFT_285294</name>
</gene>
<keyword evidence="1 3" id="KW-0496">Mitochondrion</keyword>
<dbReference type="EMBL" id="JBBJBU010000016">
    <property type="protein sequence ID" value="KAK7202531.1"/>
    <property type="molecule type" value="Genomic_DNA"/>
</dbReference>
<comment type="function">
    <text evidence="3">Plays an essential role in the assembly of succinate dehydrogenase (SDH), an enzyme complex (also referred to as respiratory complex II) that is a component of both the tricarboxylic acid (TCA) cycle and the mitochondrial electron transport chain, and which couples the oxidation of succinate to fumarate with the reduction of ubiquinone (coenzyme Q) to ubiquinol. Required for flavinylation (covalent attachment of FAD) of the flavoprotein subunit of the SDH catalytic dimer.</text>
</comment>
<dbReference type="GeneID" id="90039225"/>
<dbReference type="PANTHER" id="PTHR12469">
    <property type="entry name" value="PROTEIN EMI5 HOMOLOG, MITOCHONDRIAL"/>
    <property type="match status" value="1"/>
</dbReference>
<dbReference type="SUPFAM" id="SSF109910">
    <property type="entry name" value="YgfY-like"/>
    <property type="match status" value="1"/>
</dbReference>
<comment type="similarity">
    <text evidence="3">Belongs to the SDHAF2 family.</text>
</comment>
<evidence type="ECO:0000256" key="1">
    <source>
        <dbReference type="ARBA" id="ARBA00023128"/>
    </source>
</evidence>